<dbReference type="AlphaFoldDB" id="A0A061IK50"/>
<feature type="region of interest" description="Disordered" evidence="1">
    <location>
        <begin position="66"/>
        <end position="94"/>
    </location>
</feature>
<gene>
    <name evidence="2" type="ORF">H671_1g3514</name>
</gene>
<dbReference type="Proteomes" id="UP000030759">
    <property type="component" value="Unassembled WGS sequence"/>
</dbReference>
<accession>A0A061IK50</accession>
<sequence>SSYAAVRNLVNCFSDGRTIFGCKDLRRFRKSTTAQSMVEVALCAEEAMQLQDVGAVMNSDSEQELWGSGESISGDQTWSNPVSAQVTPDNNSRKGGCGCDIGVSAGASVEVLKVSRLVNLLLFAL</sequence>
<evidence type="ECO:0000313" key="2">
    <source>
        <dbReference type="EMBL" id="ERE87800.1"/>
    </source>
</evidence>
<feature type="compositionally biased region" description="Polar residues" evidence="1">
    <location>
        <begin position="70"/>
        <end position="90"/>
    </location>
</feature>
<feature type="non-terminal residue" evidence="2">
    <location>
        <position position="1"/>
    </location>
</feature>
<evidence type="ECO:0000256" key="1">
    <source>
        <dbReference type="SAM" id="MobiDB-lite"/>
    </source>
</evidence>
<name>A0A061IK50_CRIGR</name>
<evidence type="ECO:0000313" key="3">
    <source>
        <dbReference type="Proteomes" id="UP000030759"/>
    </source>
</evidence>
<organism evidence="2 3">
    <name type="scientific">Cricetulus griseus</name>
    <name type="common">Chinese hamster</name>
    <name type="synonym">Cricetulus barabensis griseus</name>
    <dbReference type="NCBI Taxonomy" id="10029"/>
    <lineage>
        <taxon>Eukaryota</taxon>
        <taxon>Metazoa</taxon>
        <taxon>Chordata</taxon>
        <taxon>Craniata</taxon>
        <taxon>Vertebrata</taxon>
        <taxon>Euteleostomi</taxon>
        <taxon>Mammalia</taxon>
        <taxon>Eutheria</taxon>
        <taxon>Euarchontoglires</taxon>
        <taxon>Glires</taxon>
        <taxon>Rodentia</taxon>
        <taxon>Myomorpha</taxon>
        <taxon>Muroidea</taxon>
        <taxon>Cricetidae</taxon>
        <taxon>Cricetinae</taxon>
        <taxon>Cricetulus</taxon>
    </lineage>
</organism>
<dbReference type="EMBL" id="KE666792">
    <property type="protein sequence ID" value="ERE87800.1"/>
    <property type="molecule type" value="Genomic_DNA"/>
</dbReference>
<proteinExistence type="predicted"/>
<reference evidence="3" key="1">
    <citation type="journal article" date="2013" name="Nat. Biotechnol.">
        <title>Chinese hamster genome sequenced from sorted chromosomes.</title>
        <authorList>
            <person name="Brinkrolf K."/>
            <person name="Rupp O."/>
            <person name="Laux H."/>
            <person name="Kollin F."/>
            <person name="Ernst W."/>
            <person name="Linke B."/>
            <person name="Kofler R."/>
            <person name="Romand S."/>
            <person name="Hesse F."/>
            <person name="Budach W.E."/>
            <person name="Galosy S."/>
            <person name="Muller D."/>
            <person name="Noll T."/>
            <person name="Wienberg J."/>
            <person name="Jostock T."/>
            <person name="Leonard M."/>
            <person name="Grillari J."/>
            <person name="Tauch A."/>
            <person name="Goesmann A."/>
            <person name="Helk B."/>
            <person name="Mott J.E."/>
            <person name="Puhler A."/>
            <person name="Borth N."/>
        </authorList>
    </citation>
    <scope>NUCLEOTIDE SEQUENCE [LARGE SCALE GENOMIC DNA]</scope>
    <source>
        <strain evidence="3">17A/GY</strain>
    </source>
</reference>
<protein>
    <submittedName>
        <fullName evidence="2">Uncharacterized protein</fullName>
    </submittedName>
</protein>